<dbReference type="AlphaFoldDB" id="A0A165AG79"/>
<name>A0A165AG79_9AGAM</name>
<gene>
    <name evidence="2" type="ORF">SISNIDRAFT_499626</name>
</gene>
<accession>A0A165AG79</accession>
<organism evidence="2 3">
    <name type="scientific">Sistotremastrum niveocremeum HHB9708</name>
    <dbReference type="NCBI Taxonomy" id="1314777"/>
    <lineage>
        <taxon>Eukaryota</taxon>
        <taxon>Fungi</taxon>
        <taxon>Dikarya</taxon>
        <taxon>Basidiomycota</taxon>
        <taxon>Agaricomycotina</taxon>
        <taxon>Agaricomycetes</taxon>
        <taxon>Sistotremastrales</taxon>
        <taxon>Sistotremastraceae</taxon>
        <taxon>Sertulicium</taxon>
        <taxon>Sertulicium niveocremeum</taxon>
    </lineage>
</organism>
<dbReference type="Proteomes" id="UP000076722">
    <property type="component" value="Unassembled WGS sequence"/>
</dbReference>
<dbReference type="GO" id="GO:0030686">
    <property type="term" value="C:90S preribosome"/>
    <property type="evidence" value="ECO:0007669"/>
    <property type="project" value="TreeGrafter"/>
</dbReference>
<feature type="region of interest" description="Disordered" evidence="1">
    <location>
        <begin position="1"/>
        <end position="74"/>
    </location>
</feature>
<reference evidence="2 3" key="1">
    <citation type="journal article" date="2016" name="Mol. Biol. Evol.">
        <title>Comparative Genomics of Early-Diverging Mushroom-Forming Fungi Provides Insights into the Origins of Lignocellulose Decay Capabilities.</title>
        <authorList>
            <person name="Nagy L.G."/>
            <person name="Riley R."/>
            <person name="Tritt A."/>
            <person name="Adam C."/>
            <person name="Daum C."/>
            <person name="Floudas D."/>
            <person name="Sun H."/>
            <person name="Yadav J.S."/>
            <person name="Pangilinan J."/>
            <person name="Larsson K.H."/>
            <person name="Matsuura K."/>
            <person name="Barry K."/>
            <person name="Labutti K."/>
            <person name="Kuo R."/>
            <person name="Ohm R.A."/>
            <person name="Bhattacharya S.S."/>
            <person name="Shirouzu T."/>
            <person name="Yoshinaga Y."/>
            <person name="Martin F.M."/>
            <person name="Grigoriev I.V."/>
            <person name="Hibbett D.S."/>
        </authorList>
    </citation>
    <scope>NUCLEOTIDE SEQUENCE [LARGE SCALE GENOMIC DNA]</scope>
    <source>
        <strain evidence="2 3">HHB9708</strain>
    </source>
</reference>
<keyword evidence="3" id="KW-1185">Reference proteome</keyword>
<dbReference type="EMBL" id="KV419394">
    <property type="protein sequence ID" value="KZS98951.1"/>
    <property type="molecule type" value="Genomic_DNA"/>
</dbReference>
<sequence>MQHGGGDDLDDDFVPDDLVALSDGGEELDSASLESWTGVELDDQDGGEPSDQTQLKKRKRREKEKDKKAKKRKLAESNVVITPASVASQPPEALSEYLAQTHVKACPKLSSIELDELRIPAEWIADTSAWSTAPRTLDVLPEFIGKVLPSLKTRLGQRPKNPGAPTLLFITGAALRVVDVVRILKAMKGSNPKAGDIAKLFAKHVKIEEQVHYLKRTKVGAAAGTPGRIGKLINDTDALSLSALSHIILDTSYVDKKNRSMFEIPETRQEVFQLVLDTKPIRDALASGKTSLVLF</sequence>
<feature type="compositionally biased region" description="Basic residues" evidence="1">
    <location>
        <begin position="55"/>
        <end position="73"/>
    </location>
</feature>
<dbReference type="PANTHER" id="PTHR24030">
    <property type="entry name" value="PROTEIN CMSS1"/>
    <property type="match status" value="1"/>
</dbReference>
<dbReference type="OrthoDB" id="1929311at2759"/>
<evidence type="ECO:0008006" key="4">
    <source>
        <dbReference type="Google" id="ProtNLM"/>
    </source>
</evidence>
<dbReference type="Pfam" id="PF14617">
    <property type="entry name" value="CMS1"/>
    <property type="match status" value="1"/>
</dbReference>
<dbReference type="STRING" id="1314777.A0A165AG79"/>
<proteinExistence type="predicted"/>
<dbReference type="InterPro" id="IPR032704">
    <property type="entry name" value="Cms1"/>
</dbReference>
<evidence type="ECO:0000256" key="1">
    <source>
        <dbReference type="SAM" id="MobiDB-lite"/>
    </source>
</evidence>
<evidence type="ECO:0000313" key="2">
    <source>
        <dbReference type="EMBL" id="KZS98951.1"/>
    </source>
</evidence>
<evidence type="ECO:0000313" key="3">
    <source>
        <dbReference type="Proteomes" id="UP000076722"/>
    </source>
</evidence>
<dbReference type="GO" id="GO:0005634">
    <property type="term" value="C:nucleus"/>
    <property type="evidence" value="ECO:0007669"/>
    <property type="project" value="TreeGrafter"/>
</dbReference>
<dbReference type="PANTHER" id="PTHR24030:SF0">
    <property type="entry name" value="PROTEIN CMSS1"/>
    <property type="match status" value="1"/>
</dbReference>
<protein>
    <recommendedName>
        <fullName evidence="4">U3-containing 90S pre-ribosomal complex subunit-domain containing protein</fullName>
    </recommendedName>
</protein>